<dbReference type="Proteomes" id="UP001522868">
    <property type="component" value="Unassembled WGS sequence"/>
</dbReference>
<evidence type="ECO:0000313" key="2">
    <source>
        <dbReference type="Proteomes" id="UP001522868"/>
    </source>
</evidence>
<dbReference type="RefSeq" id="WP_248632410.1">
    <property type="nucleotide sequence ID" value="NZ_JALPTH010000005.1"/>
</dbReference>
<reference evidence="1 2" key="1">
    <citation type="submission" date="2022-04" db="EMBL/GenBank/DDBJ databases">
        <title>Streptomyces sp. nov. LCR6-01 isolated from Lichen of Dirinaria sp.</title>
        <authorList>
            <person name="Kanchanasin P."/>
            <person name="Tanasupawat S."/>
            <person name="Phongsopitanun W."/>
        </authorList>
    </citation>
    <scope>NUCLEOTIDE SEQUENCE [LARGE SCALE GENOMIC DNA]</scope>
    <source>
        <strain evidence="1 2">LCR6-01</strain>
    </source>
</reference>
<dbReference type="EMBL" id="JALPTH010000005">
    <property type="protein sequence ID" value="MCK8677180.1"/>
    <property type="molecule type" value="Genomic_DNA"/>
</dbReference>
<comment type="caution">
    <text evidence="1">The sequence shown here is derived from an EMBL/GenBank/DDBJ whole genome shotgun (WGS) entry which is preliminary data.</text>
</comment>
<sequence length="331" mass="35762">MAPNETVLGERAAATLAALRSDPSALTAAHPDHVFRATAGRLRQWQEAGADTAVFHSGLYAARCRYAELGLTQMLPLDRVLVGAESSRPGAFGGFHHPNQGYRHLQMVAVVTMYGPMEGDTPEDADQALLDLLRAYAHDCLHYGSRRRYIDVAGTPTRTQYGINFRRLTGQSYSAADPEGSGYTRNLGVVMEGACDREARRITREPAARAGLREPDDVLARLAFRDSTGALTEEDMVDGPEADSTSEAARYVKALRHYQAAVNGCYETFLGEFAPGEEEDLHDLLLTAVISGDVKGVCAWLDDRHGPGTFAGAFQSGTYFAPAPGPWGATP</sequence>
<evidence type="ECO:0000313" key="1">
    <source>
        <dbReference type="EMBL" id="MCK8677180.1"/>
    </source>
</evidence>
<accession>A0ABT0I773</accession>
<organism evidence="1 2">
    <name type="scientific">Streptomyces lichenis</name>
    <dbReference type="NCBI Taxonomy" id="2306967"/>
    <lineage>
        <taxon>Bacteria</taxon>
        <taxon>Bacillati</taxon>
        <taxon>Actinomycetota</taxon>
        <taxon>Actinomycetes</taxon>
        <taxon>Kitasatosporales</taxon>
        <taxon>Streptomycetaceae</taxon>
        <taxon>Streptomyces</taxon>
    </lineage>
</organism>
<protein>
    <submittedName>
        <fullName evidence="1">Uncharacterized protein</fullName>
    </submittedName>
</protein>
<gene>
    <name evidence="1" type="ORF">M1O15_07215</name>
</gene>
<name>A0ABT0I773_9ACTN</name>
<keyword evidence="2" id="KW-1185">Reference proteome</keyword>
<proteinExistence type="predicted"/>